<dbReference type="RefSeq" id="WP_188504887.1">
    <property type="nucleotide sequence ID" value="NZ_BMER01000001.1"/>
</dbReference>
<evidence type="ECO:0000256" key="1">
    <source>
        <dbReference type="ARBA" id="ARBA00022529"/>
    </source>
</evidence>
<dbReference type="Gene3D" id="3.10.350.10">
    <property type="entry name" value="LysM domain"/>
    <property type="match status" value="1"/>
</dbReference>
<evidence type="ECO:0000256" key="5">
    <source>
        <dbReference type="SAM" id="MobiDB-lite"/>
    </source>
</evidence>
<gene>
    <name evidence="8" type="ORF">GCM10007415_10870</name>
</gene>
<evidence type="ECO:0000256" key="2">
    <source>
        <dbReference type="ARBA" id="ARBA00022638"/>
    </source>
</evidence>
<dbReference type="Gene3D" id="1.10.530.10">
    <property type="match status" value="1"/>
</dbReference>
<dbReference type="SUPFAM" id="SSF54106">
    <property type="entry name" value="LysM domain"/>
    <property type="match status" value="1"/>
</dbReference>
<accession>A0A917HIM1</accession>
<dbReference type="InterPro" id="IPR036779">
    <property type="entry name" value="LysM_dom_sf"/>
</dbReference>
<keyword evidence="9" id="KW-1185">Reference proteome</keyword>
<feature type="chain" id="PRO_5038124276" description="Peptidoglycan hydrolase" evidence="6">
    <location>
        <begin position="22"/>
        <end position="286"/>
    </location>
</feature>
<dbReference type="PANTHER" id="PTHR33308">
    <property type="entry name" value="PEPTIDOGLYCAN HYDROLASE FLGJ"/>
    <property type="match status" value="1"/>
</dbReference>
<organism evidence="8 9">
    <name type="scientific">Parapedobacter pyrenivorans</name>
    <dbReference type="NCBI Taxonomy" id="1305674"/>
    <lineage>
        <taxon>Bacteria</taxon>
        <taxon>Pseudomonadati</taxon>
        <taxon>Bacteroidota</taxon>
        <taxon>Sphingobacteriia</taxon>
        <taxon>Sphingobacteriales</taxon>
        <taxon>Sphingobacteriaceae</taxon>
        <taxon>Parapedobacter</taxon>
    </lineage>
</organism>
<name>A0A917HIM1_9SPHI</name>
<dbReference type="EMBL" id="BMER01000001">
    <property type="protein sequence ID" value="GGG80276.1"/>
    <property type="molecule type" value="Genomic_DNA"/>
</dbReference>
<dbReference type="Pfam" id="PF01832">
    <property type="entry name" value="Glucosaminidase"/>
    <property type="match status" value="1"/>
</dbReference>
<dbReference type="Proteomes" id="UP000660862">
    <property type="component" value="Unassembled WGS sequence"/>
</dbReference>
<sequence length="286" mass="32401">MKGVLYALLTLLLFASCLSKHEVLQNPRVSKRPPPVHRPGKEAARPAKETTRPPTPATSTSGYDYIEQYKAIAIAEMNRYGIPASIKLAQALLESGNGNSTLAREANNHFGIKCTPEWAGKKAYQDDDYRDDCFRVYQHAEESFKDHSQFLLRKRYAALFELDKDDYRGWARGLKAAGYATNPRYADLLINLIERYQLHQYDRPESQNEKRQREEVVQTEIVENKPEELQVAEAKAPVRIDIHEVKQGDTLAAIARKYGMSTGDVMDLNGLKTESLFVGQLILVSQ</sequence>
<evidence type="ECO:0000313" key="8">
    <source>
        <dbReference type="EMBL" id="GGG80276.1"/>
    </source>
</evidence>
<dbReference type="GO" id="GO:0031640">
    <property type="term" value="P:killing of cells of another organism"/>
    <property type="evidence" value="ECO:0007669"/>
    <property type="project" value="UniProtKB-KW"/>
</dbReference>
<dbReference type="InterPro" id="IPR002901">
    <property type="entry name" value="MGlyc_endo_b_GlcNAc-like_dom"/>
</dbReference>
<dbReference type="PROSITE" id="PS51257">
    <property type="entry name" value="PROKAR_LIPOPROTEIN"/>
    <property type="match status" value="1"/>
</dbReference>
<reference evidence="8" key="1">
    <citation type="journal article" date="2014" name="Int. J. Syst. Evol. Microbiol.">
        <title>Complete genome sequence of Corynebacterium casei LMG S-19264T (=DSM 44701T), isolated from a smear-ripened cheese.</title>
        <authorList>
            <consortium name="US DOE Joint Genome Institute (JGI-PGF)"/>
            <person name="Walter F."/>
            <person name="Albersmeier A."/>
            <person name="Kalinowski J."/>
            <person name="Ruckert C."/>
        </authorList>
    </citation>
    <scope>NUCLEOTIDE SEQUENCE</scope>
    <source>
        <strain evidence="8">CGMCC 1.12195</strain>
    </source>
</reference>
<comment type="caution">
    <text evidence="8">The sequence shown here is derived from an EMBL/GenBank/DDBJ whole genome shotgun (WGS) entry which is preliminary data.</text>
</comment>
<keyword evidence="2" id="KW-0081">Bacteriolytic enzyme</keyword>
<feature type="signal peptide" evidence="6">
    <location>
        <begin position="1"/>
        <end position="21"/>
    </location>
</feature>
<evidence type="ECO:0000256" key="4">
    <source>
        <dbReference type="ARBA" id="ARBA00032108"/>
    </source>
</evidence>
<keyword evidence="1" id="KW-0929">Antimicrobial</keyword>
<dbReference type="PANTHER" id="PTHR33308:SF9">
    <property type="entry name" value="PEPTIDOGLYCAN HYDROLASE FLGJ"/>
    <property type="match status" value="1"/>
</dbReference>
<dbReference type="AlphaFoldDB" id="A0A917HIM1"/>
<dbReference type="GO" id="GO:0042742">
    <property type="term" value="P:defense response to bacterium"/>
    <property type="evidence" value="ECO:0007669"/>
    <property type="project" value="UniProtKB-KW"/>
</dbReference>
<evidence type="ECO:0000256" key="6">
    <source>
        <dbReference type="SAM" id="SignalP"/>
    </source>
</evidence>
<dbReference type="SMART" id="SM00047">
    <property type="entry name" value="LYZ2"/>
    <property type="match status" value="1"/>
</dbReference>
<dbReference type="GO" id="GO:0004040">
    <property type="term" value="F:amidase activity"/>
    <property type="evidence" value="ECO:0007669"/>
    <property type="project" value="InterPro"/>
</dbReference>
<dbReference type="InterPro" id="IPR051056">
    <property type="entry name" value="Glycosyl_Hydrolase_73"/>
</dbReference>
<feature type="compositionally biased region" description="Basic and acidic residues" evidence="5">
    <location>
        <begin position="39"/>
        <end position="51"/>
    </location>
</feature>
<dbReference type="PROSITE" id="PS51782">
    <property type="entry name" value="LYSM"/>
    <property type="match status" value="1"/>
</dbReference>
<evidence type="ECO:0000313" key="9">
    <source>
        <dbReference type="Proteomes" id="UP000660862"/>
    </source>
</evidence>
<keyword evidence="3" id="KW-0378">Hydrolase</keyword>
<evidence type="ECO:0000256" key="3">
    <source>
        <dbReference type="ARBA" id="ARBA00022801"/>
    </source>
</evidence>
<dbReference type="InterPro" id="IPR018392">
    <property type="entry name" value="LysM"/>
</dbReference>
<evidence type="ECO:0000259" key="7">
    <source>
        <dbReference type="PROSITE" id="PS51782"/>
    </source>
</evidence>
<dbReference type="CDD" id="cd00118">
    <property type="entry name" value="LysM"/>
    <property type="match status" value="1"/>
</dbReference>
<keyword evidence="6" id="KW-0732">Signal</keyword>
<dbReference type="Pfam" id="PF01476">
    <property type="entry name" value="LysM"/>
    <property type="match status" value="1"/>
</dbReference>
<feature type="region of interest" description="Disordered" evidence="5">
    <location>
        <begin position="26"/>
        <end position="61"/>
    </location>
</feature>
<dbReference type="SMART" id="SM00257">
    <property type="entry name" value="LysM"/>
    <property type="match status" value="1"/>
</dbReference>
<proteinExistence type="predicted"/>
<reference evidence="8" key="2">
    <citation type="submission" date="2020-09" db="EMBL/GenBank/DDBJ databases">
        <authorList>
            <person name="Sun Q."/>
            <person name="Zhou Y."/>
        </authorList>
    </citation>
    <scope>NUCLEOTIDE SEQUENCE</scope>
    <source>
        <strain evidence="8">CGMCC 1.12195</strain>
    </source>
</reference>
<feature type="domain" description="LysM" evidence="7">
    <location>
        <begin position="241"/>
        <end position="284"/>
    </location>
</feature>
<protein>
    <recommendedName>
        <fullName evidence="4">Peptidoglycan hydrolase</fullName>
    </recommendedName>
</protein>